<dbReference type="AlphaFoldDB" id="A0AA48GYK5"/>
<dbReference type="PROSITE" id="PS00198">
    <property type="entry name" value="4FE4S_FER_1"/>
    <property type="match status" value="2"/>
</dbReference>
<dbReference type="PROSITE" id="PS51379">
    <property type="entry name" value="4FE4S_FER_2"/>
    <property type="match status" value="2"/>
</dbReference>
<proteinExistence type="predicted"/>
<dbReference type="EMBL" id="AP027081">
    <property type="protein sequence ID" value="BDU76785.1"/>
    <property type="molecule type" value="Genomic_DNA"/>
</dbReference>
<evidence type="ECO:0000259" key="4">
    <source>
        <dbReference type="PROSITE" id="PS51379"/>
    </source>
</evidence>
<evidence type="ECO:0000313" key="5">
    <source>
        <dbReference type="EMBL" id="BDU76785.1"/>
    </source>
</evidence>
<dbReference type="InterPro" id="IPR017896">
    <property type="entry name" value="4Fe4S_Fe-S-bd"/>
</dbReference>
<feature type="domain" description="4Fe-4S ferredoxin-type" evidence="4">
    <location>
        <begin position="47"/>
        <end position="78"/>
    </location>
</feature>
<keyword evidence="2" id="KW-0408">Iron</keyword>
<dbReference type="Gene3D" id="3.30.70.20">
    <property type="match status" value="1"/>
</dbReference>
<name>A0AA48GYK5_9BACT</name>
<evidence type="ECO:0000256" key="1">
    <source>
        <dbReference type="ARBA" id="ARBA00022723"/>
    </source>
</evidence>
<feature type="domain" description="4Fe-4S ferredoxin-type" evidence="4">
    <location>
        <begin position="11"/>
        <end position="40"/>
    </location>
</feature>
<dbReference type="Pfam" id="PF12838">
    <property type="entry name" value="Fer4_7"/>
    <property type="match status" value="1"/>
</dbReference>
<protein>
    <recommendedName>
        <fullName evidence="4">4Fe-4S ferredoxin-type domain-containing protein</fullName>
    </recommendedName>
</protein>
<sequence>MSEGQERKGRGTVWVKQEVCKGCSYCIDFCPTHALQFSREFNAKGYHFPVLERPEDCTGCDNCGLYCPDFAIYGARWKDIDAKKAQNA</sequence>
<keyword evidence="6" id="KW-1185">Reference proteome</keyword>
<dbReference type="SUPFAM" id="SSF54862">
    <property type="entry name" value="4Fe-4S ferredoxins"/>
    <property type="match status" value="1"/>
</dbReference>
<gene>
    <name evidence="5" type="ORF">METESE_17430</name>
</gene>
<evidence type="ECO:0000313" key="6">
    <source>
        <dbReference type="Proteomes" id="UP001228113"/>
    </source>
</evidence>
<accession>A0AA48GYK5</accession>
<organism evidence="5 6">
    <name type="scientific">Mesoterricola sediminis</name>
    <dbReference type="NCBI Taxonomy" id="2927980"/>
    <lineage>
        <taxon>Bacteria</taxon>
        <taxon>Pseudomonadati</taxon>
        <taxon>Acidobacteriota</taxon>
        <taxon>Holophagae</taxon>
        <taxon>Holophagales</taxon>
        <taxon>Holophagaceae</taxon>
        <taxon>Mesoterricola</taxon>
    </lineage>
</organism>
<dbReference type="KEGG" id="msea:METESE_17430"/>
<keyword evidence="3" id="KW-0411">Iron-sulfur</keyword>
<dbReference type="GO" id="GO:0046872">
    <property type="term" value="F:metal ion binding"/>
    <property type="evidence" value="ECO:0007669"/>
    <property type="project" value="UniProtKB-KW"/>
</dbReference>
<dbReference type="PANTHER" id="PTHR43122:SF1">
    <property type="entry name" value="IRON-SULFUR-BINDING PROTEIN"/>
    <property type="match status" value="1"/>
</dbReference>
<dbReference type="GO" id="GO:0051536">
    <property type="term" value="F:iron-sulfur cluster binding"/>
    <property type="evidence" value="ECO:0007669"/>
    <property type="project" value="UniProtKB-KW"/>
</dbReference>
<reference evidence="5" key="1">
    <citation type="journal article" date="2023" name="Int. J. Syst. Evol. Microbiol.">
        <title>Mesoterricola silvestris gen. nov., sp. nov., Mesoterricola sediminis sp. nov., Geothrix oryzae sp. nov., Geothrix edaphica sp. nov., Geothrix rubra sp. nov., and Geothrix limicola sp. nov., six novel members of Acidobacteriota isolated from soils.</title>
        <authorList>
            <person name="Itoh H."/>
            <person name="Sugisawa Y."/>
            <person name="Mise K."/>
            <person name="Xu Z."/>
            <person name="Kuniyasu M."/>
            <person name="Ushijima N."/>
            <person name="Kawano K."/>
            <person name="Kobayashi E."/>
            <person name="Shiratori Y."/>
            <person name="Masuda Y."/>
            <person name="Senoo K."/>
        </authorList>
    </citation>
    <scope>NUCLEOTIDE SEQUENCE</scope>
    <source>
        <strain evidence="5">W786</strain>
    </source>
</reference>
<dbReference type="InterPro" id="IPR017900">
    <property type="entry name" value="4Fe4S_Fe_S_CS"/>
</dbReference>
<dbReference type="RefSeq" id="WP_243334215.1">
    <property type="nucleotide sequence ID" value="NZ_AP027081.1"/>
</dbReference>
<keyword evidence="1" id="KW-0479">Metal-binding</keyword>
<evidence type="ECO:0000256" key="3">
    <source>
        <dbReference type="ARBA" id="ARBA00023014"/>
    </source>
</evidence>
<evidence type="ECO:0000256" key="2">
    <source>
        <dbReference type="ARBA" id="ARBA00023004"/>
    </source>
</evidence>
<dbReference type="PANTHER" id="PTHR43122">
    <property type="entry name" value="FERREDOXIN SUBUNIT OF PYRUVATE:FLAVODOXIN OXIDOREDUCTASE-RELATED"/>
    <property type="match status" value="1"/>
</dbReference>
<dbReference type="Proteomes" id="UP001228113">
    <property type="component" value="Chromosome"/>
</dbReference>